<organism evidence="1 2">
    <name type="scientific">Teretinema zuelzerae</name>
    <dbReference type="NCBI Taxonomy" id="156"/>
    <lineage>
        <taxon>Bacteria</taxon>
        <taxon>Pseudomonadati</taxon>
        <taxon>Spirochaetota</taxon>
        <taxon>Spirochaetia</taxon>
        <taxon>Spirochaetales</taxon>
        <taxon>Treponemataceae</taxon>
        <taxon>Teretinema</taxon>
    </lineage>
</organism>
<keyword evidence="1" id="KW-0547">Nucleotide-binding</keyword>
<gene>
    <name evidence="1" type="ORF">K7J14_15245</name>
</gene>
<evidence type="ECO:0000313" key="1">
    <source>
        <dbReference type="EMBL" id="MCD1656054.1"/>
    </source>
</evidence>
<keyword evidence="1" id="KW-0067">ATP-binding</keyword>
<dbReference type="Proteomes" id="UP001198163">
    <property type="component" value="Unassembled WGS sequence"/>
</dbReference>
<sequence>MRKKYKEILKEYNLEPKIIVIKTLKSIVIERIEKRNGSNADEIMLTTEETEKYYDNFEFPTEDEGELIIINGF</sequence>
<protein>
    <submittedName>
        <fullName evidence="1">ATP-binding protein</fullName>
    </submittedName>
</protein>
<accession>A0AAE3JMV9</accession>
<proteinExistence type="predicted"/>
<dbReference type="AlphaFoldDB" id="A0AAE3JMV9"/>
<comment type="caution">
    <text evidence="1">The sequence shown here is derived from an EMBL/GenBank/DDBJ whole genome shotgun (WGS) entry which is preliminary data.</text>
</comment>
<dbReference type="GO" id="GO:0005524">
    <property type="term" value="F:ATP binding"/>
    <property type="evidence" value="ECO:0007669"/>
    <property type="project" value="UniProtKB-KW"/>
</dbReference>
<dbReference type="EMBL" id="JAINWA010000003">
    <property type="protein sequence ID" value="MCD1656054.1"/>
    <property type="molecule type" value="Genomic_DNA"/>
</dbReference>
<name>A0AAE3JMV9_9SPIR</name>
<evidence type="ECO:0000313" key="2">
    <source>
        <dbReference type="Proteomes" id="UP001198163"/>
    </source>
</evidence>
<dbReference type="RefSeq" id="WP_230758393.1">
    <property type="nucleotide sequence ID" value="NZ_JAINWA010000003.1"/>
</dbReference>
<reference evidence="1" key="1">
    <citation type="submission" date="2021-08" db="EMBL/GenBank/DDBJ databases">
        <title>Comparative analyses of Brucepasteria parasyntrophica and Teretinema zuelzerae.</title>
        <authorList>
            <person name="Song Y."/>
            <person name="Brune A."/>
        </authorList>
    </citation>
    <scope>NUCLEOTIDE SEQUENCE</scope>
    <source>
        <strain evidence="1">DSM 1903</strain>
    </source>
</reference>
<keyword evidence="2" id="KW-1185">Reference proteome</keyword>
<dbReference type="InterPro" id="IPR027417">
    <property type="entry name" value="P-loop_NTPase"/>
</dbReference>
<dbReference type="Gene3D" id="3.40.50.300">
    <property type="entry name" value="P-loop containing nucleotide triphosphate hydrolases"/>
    <property type="match status" value="1"/>
</dbReference>